<protein>
    <submittedName>
        <fullName evidence="2">FAD synthetase</fullName>
    </submittedName>
</protein>
<feature type="non-terminal residue" evidence="2">
    <location>
        <position position="1"/>
    </location>
</feature>
<dbReference type="AlphaFoldDB" id="Q45824"/>
<organism evidence="2">
    <name type="scientific">Corynebacterium ammoniagenes</name>
    <name type="common">Brevibacterium ammoniagenes</name>
    <dbReference type="NCBI Taxonomy" id="1697"/>
    <lineage>
        <taxon>Bacteria</taxon>
        <taxon>Bacillati</taxon>
        <taxon>Actinomycetota</taxon>
        <taxon>Actinomycetes</taxon>
        <taxon>Mycobacteriales</taxon>
        <taxon>Corynebacteriaceae</taxon>
        <taxon>Corynebacterium</taxon>
    </lineage>
</organism>
<accession>Q45824</accession>
<sequence>RPLSQSPCAQGTWFRVQCPGLKRRWPWDLKCPHVPPCEYQTPSVRGRPHHERSSRPVYPQQQVLSQS</sequence>
<name>Q45824_CORAM</name>
<evidence type="ECO:0000256" key="1">
    <source>
        <dbReference type="SAM" id="MobiDB-lite"/>
    </source>
</evidence>
<dbReference type="EMBL" id="D37967">
    <property type="protein sequence ID" value="BAA07180.1"/>
    <property type="molecule type" value="Genomic_DNA"/>
</dbReference>
<reference evidence="2" key="1">
    <citation type="journal article" date="1995" name="Biosci. Biotechnol. Biochem.">
        <title>Nucleotide sequence of the FAD synthetase gene from Corynebacterium ammoniagenes and its expression in Escherichia coli.</title>
        <authorList>
            <person name="Nakagawa S."/>
            <person name="Igarashi A."/>
            <person name="Ohta T."/>
            <person name="Hagihara T."/>
            <person name="Fujio T."/>
            <person name="Aisaka K."/>
        </authorList>
    </citation>
    <scope>NUCLEOTIDE SEQUENCE</scope>
    <source>
        <strain evidence="2">ATCC 6872</strain>
    </source>
</reference>
<proteinExistence type="predicted"/>
<dbReference type="PIR" id="PC4008">
    <property type="entry name" value="PC4008"/>
</dbReference>
<evidence type="ECO:0000313" key="2">
    <source>
        <dbReference type="EMBL" id="BAA07180.1"/>
    </source>
</evidence>
<feature type="region of interest" description="Disordered" evidence="1">
    <location>
        <begin position="42"/>
        <end position="67"/>
    </location>
</feature>